<accession>A0A418X1R0</accession>
<evidence type="ECO:0000259" key="1">
    <source>
        <dbReference type="Pfam" id="PF13468"/>
    </source>
</evidence>
<keyword evidence="3" id="KW-1185">Reference proteome</keyword>
<dbReference type="Pfam" id="PF13468">
    <property type="entry name" value="Glyoxalase_3"/>
    <property type="match status" value="1"/>
</dbReference>
<evidence type="ECO:0000313" key="3">
    <source>
        <dbReference type="Proteomes" id="UP000285190"/>
    </source>
</evidence>
<organism evidence="2 3">
    <name type="scientific">Noviherbaspirillum cavernae</name>
    <dbReference type="NCBI Taxonomy" id="2320862"/>
    <lineage>
        <taxon>Bacteria</taxon>
        <taxon>Pseudomonadati</taxon>
        <taxon>Pseudomonadota</taxon>
        <taxon>Betaproteobacteria</taxon>
        <taxon>Burkholderiales</taxon>
        <taxon>Oxalobacteraceae</taxon>
        <taxon>Noviherbaspirillum</taxon>
    </lineage>
</organism>
<proteinExistence type="predicted"/>
<protein>
    <submittedName>
        <fullName evidence="2">VOC family protein</fullName>
    </submittedName>
</protein>
<evidence type="ECO:0000313" key="2">
    <source>
        <dbReference type="EMBL" id="RJG06393.1"/>
    </source>
</evidence>
<sequence>MTDSQYRRADSSDDSRRKERSIVSSINSILDHLVVVAADLEQGVAHCNALLGTHMLKGGEHVRTGTHNYLLNLGQGIYLEVIAINPNAAPIAHPRWFGMDDNEQRQRLASGPYLATFAARTEDIASAAIPVLGPIVEMRRGDLKWDITIPDDGGLVENGAMPSLIQWPASKHPTHAMPDAGCRLTRLEVHHPQPQYLAEQWKRIGLEPEQRLMICPSEAGAGPRLVAHIDTPDGVRVLC</sequence>
<dbReference type="EMBL" id="QYUN01000002">
    <property type="protein sequence ID" value="RJG06393.1"/>
    <property type="molecule type" value="Genomic_DNA"/>
</dbReference>
<dbReference type="Proteomes" id="UP000285190">
    <property type="component" value="Unassembled WGS sequence"/>
</dbReference>
<dbReference type="InterPro" id="IPR025870">
    <property type="entry name" value="Glyoxalase-like_dom"/>
</dbReference>
<gene>
    <name evidence="2" type="ORF">D3870_10535</name>
</gene>
<comment type="caution">
    <text evidence="2">The sequence shown here is derived from an EMBL/GenBank/DDBJ whole genome shotgun (WGS) entry which is preliminary data.</text>
</comment>
<dbReference type="Gene3D" id="3.10.180.10">
    <property type="entry name" value="2,3-Dihydroxybiphenyl 1,2-Dioxygenase, domain 1"/>
    <property type="match status" value="1"/>
</dbReference>
<dbReference type="InterPro" id="IPR029068">
    <property type="entry name" value="Glyas_Bleomycin-R_OHBP_Dase"/>
</dbReference>
<name>A0A418X1R0_9BURK</name>
<feature type="domain" description="Glyoxalase-like" evidence="1">
    <location>
        <begin position="30"/>
        <end position="204"/>
    </location>
</feature>
<reference evidence="2 3" key="1">
    <citation type="submission" date="2018-09" db="EMBL/GenBank/DDBJ databases">
        <authorList>
            <person name="Zhu H."/>
        </authorList>
    </citation>
    <scope>NUCLEOTIDE SEQUENCE [LARGE SCALE GENOMIC DNA]</scope>
    <source>
        <strain evidence="2 3">K2R10-39</strain>
    </source>
</reference>
<dbReference type="AlphaFoldDB" id="A0A418X1R0"/>